<reference evidence="3" key="1">
    <citation type="submission" date="2020-10" db="EMBL/GenBank/DDBJ databases">
        <title>Connecting structure to function with the recovery of over 1000 high-quality activated sludge metagenome-assembled genomes encoding full-length rRNA genes using long-read sequencing.</title>
        <authorList>
            <person name="Singleton C.M."/>
            <person name="Petriglieri F."/>
            <person name="Kristensen J.M."/>
            <person name="Kirkegaard R.H."/>
            <person name="Michaelsen T.Y."/>
            <person name="Andersen M.H."/>
            <person name="Karst S.M."/>
            <person name="Dueholm M.S."/>
            <person name="Nielsen P.H."/>
            <person name="Albertsen M."/>
        </authorList>
    </citation>
    <scope>NUCLEOTIDE SEQUENCE</scope>
    <source>
        <strain evidence="3">OdNE_18-Q3-R46-58_BAT3C.305</strain>
    </source>
</reference>
<dbReference type="InterPro" id="IPR000866">
    <property type="entry name" value="AhpC/TSA"/>
</dbReference>
<keyword evidence="1" id="KW-1133">Transmembrane helix</keyword>
<dbReference type="Proteomes" id="UP000808146">
    <property type="component" value="Unassembled WGS sequence"/>
</dbReference>
<feature type="transmembrane region" description="Helical" evidence="1">
    <location>
        <begin position="21"/>
        <end position="38"/>
    </location>
</feature>
<evidence type="ECO:0000256" key="1">
    <source>
        <dbReference type="SAM" id="Phobius"/>
    </source>
</evidence>
<keyword evidence="1" id="KW-0812">Transmembrane</keyword>
<dbReference type="AlphaFoldDB" id="A0A9D7QIP5"/>
<dbReference type="GO" id="GO:0016491">
    <property type="term" value="F:oxidoreductase activity"/>
    <property type="evidence" value="ECO:0007669"/>
    <property type="project" value="InterPro"/>
</dbReference>
<dbReference type="Gene3D" id="3.40.30.10">
    <property type="entry name" value="Glutaredoxin"/>
    <property type="match status" value="1"/>
</dbReference>
<name>A0A9D7QIP5_9RHOO</name>
<organism evidence="3 4">
    <name type="scientific">Candidatus Dechloromonas phosphorivorans</name>
    <dbReference type="NCBI Taxonomy" id="2899244"/>
    <lineage>
        <taxon>Bacteria</taxon>
        <taxon>Pseudomonadati</taxon>
        <taxon>Pseudomonadota</taxon>
        <taxon>Betaproteobacteria</taxon>
        <taxon>Rhodocyclales</taxon>
        <taxon>Azonexaceae</taxon>
        <taxon>Dechloromonas</taxon>
    </lineage>
</organism>
<proteinExistence type="predicted"/>
<dbReference type="PANTHER" id="PTHR42852:SF17">
    <property type="entry name" value="THIOREDOXIN-LIKE PROTEIN HI_1115"/>
    <property type="match status" value="1"/>
</dbReference>
<dbReference type="SUPFAM" id="SSF52833">
    <property type="entry name" value="Thioredoxin-like"/>
    <property type="match status" value="1"/>
</dbReference>
<evidence type="ECO:0000313" key="4">
    <source>
        <dbReference type="Proteomes" id="UP000808146"/>
    </source>
</evidence>
<comment type="caution">
    <text evidence="3">The sequence shown here is derived from an EMBL/GenBank/DDBJ whole genome shotgun (WGS) entry which is preliminary data.</text>
</comment>
<gene>
    <name evidence="3" type="ORF">IPN75_08425</name>
</gene>
<dbReference type="PANTHER" id="PTHR42852">
    <property type="entry name" value="THIOL:DISULFIDE INTERCHANGE PROTEIN DSBE"/>
    <property type="match status" value="1"/>
</dbReference>
<dbReference type="InterPro" id="IPR036249">
    <property type="entry name" value="Thioredoxin-like_sf"/>
</dbReference>
<keyword evidence="1" id="KW-0472">Membrane</keyword>
<sequence>MSDNAAPANAEKPSRRWRRRAAEALFFIAIVIGVQLWQTRDAPGGPAPHFAGHLVDGQPFDLATWRATHAGRPVLLYFWAEWCPICRTTAGSVGNVSADWPVTSVAIQSGTAAQVARIIEEKGYRWPTLPDPAAEVLRRYGLAGVPSFVVINPAGDVRFVAVGYTSEIGLRLRLWWAGREMP</sequence>
<dbReference type="GO" id="GO:0016209">
    <property type="term" value="F:antioxidant activity"/>
    <property type="evidence" value="ECO:0007669"/>
    <property type="project" value="InterPro"/>
</dbReference>
<evidence type="ECO:0000313" key="3">
    <source>
        <dbReference type="EMBL" id="MBK8890419.1"/>
    </source>
</evidence>
<dbReference type="Pfam" id="PF00578">
    <property type="entry name" value="AhpC-TSA"/>
    <property type="match status" value="1"/>
</dbReference>
<feature type="domain" description="Thioredoxin" evidence="2">
    <location>
        <begin position="41"/>
        <end position="180"/>
    </location>
</feature>
<evidence type="ECO:0000259" key="2">
    <source>
        <dbReference type="PROSITE" id="PS51352"/>
    </source>
</evidence>
<dbReference type="CDD" id="cd03011">
    <property type="entry name" value="TlpA_like_ScsD_MtbDsbE"/>
    <property type="match status" value="1"/>
</dbReference>
<dbReference type="PROSITE" id="PS51352">
    <property type="entry name" value="THIOREDOXIN_2"/>
    <property type="match status" value="1"/>
</dbReference>
<protein>
    <submittedName>
        <fullName evidence="3">Protein disulfide oxidoreductase</fullName>
    </submittedName>
</protein>
<dbReference type="EMBL" id="JADKBR010000007">
    <property type="protein sequence ID" value="MBK8890419.1"/>
    <property type="molecule type" value="Genomic_DNA"/>
</dbReference>
<accession>A0A9D7QIP5</accession>
<dbReference type="InterPro" id="IPR050553">
    <property type="entry name" value="Thioredoxin_ResA/DsbE_sf"/>
</dbReference>
<dbReference type="InterPro" id="IPR013766">
    <property type="entry name" value="Thioredoxin_domain"/>
</dbReference>